<feature type="transmembrane region" description="Helical" evidence="11">
    <location>
        <begin position="81"/>
        <end position="109"/>
    </location>
</feature>
<feature type="transmembrane region" description="Helical" evidence="11">
    <location>
        <begin position="376"/>
        <end position="400"/>
    </location>
</feature>
<keyword evidence="6 11" id="KW-1133">Transmembrane helix</keyword>
<keyword evidence="8 11" id="KW-0472">Membrane</keyword>
<keyword evidence="3" id="KW-0050">Antiport</keyword>
<evidence type="ECO:0000313" key="13">
    <source>
        <dbReference type="Proteomes" id="UP001302059"/>
    </source>
</evidence>
<keyword evidence="4" id="KW-1003">Cell membrane</keyword>
<evidence type="ECO:0000256" key="6">
    <source>
        <dbReference type="ARBA" id="ARBA00022989"/>
    </source>
</evidence>
<evidence type="ECO:0000256" key="10">
    <source>
        <dbReference type="SAM" id="MobiDB-lite"/>
    </source>
</evidence>
<feature type="transmembrane region" description="Helical" evidence="11">
    <location>
        <begin position="412"/>
        <end position="433"/>
    </location>
</feature>
<dbReference type="CDD" id="cd13133">
    <property type="entry name" value="MATE_like_7"/>
    <property type="match status" value="1"/>
</dbReference>
<evidence type="ECO:0000256" key="7">
    <source>
        <dbReference type="ARBA" id="ARBA00023065"/>
    </source>
</evidence>
<feature type="transmembrane region" description="Helical" evidence="11">
    <location>
        <begin position="222"/>
        <end position="241"/>
    </location>
</feature>
<evidence type="ECO:0000313" key="12">
    <source>
        <dbReference type="EMBL" id="MDL2344447.1"/>
    </source>
</evidence>
<evidence type="ECO:0000256" key="5">
    <source>
        <dbReference type="ARBA" id="ARBA00022692"/>
    </source>
</evidence>
<comment type="subcellular location">
    <subcellularLocation>
        <location evidence="1">Cell membrane</location>
        <topology evidence="1">Multi-pass membrane protein</topology>
    </subcellularLocation>
</comment>
<dbReference type="InterPro" id="IPR002528">
    <property type="entry name" value="MATE_fam"/>
</dbReference>
<feature type="transmembrane region" description="Helical" evidence="11">
    <location>
        <begin position="347"/>
        <end position="370"/>
    </location>
</feature>
<dbReference type="Pfam" id="PF01554">
    <property type="entry name" value="MatE"/>
    <property type="match status" value="2"/>
</dbReference>
<comment type="caution">
    <text evidence="12">The sequence shown here is derived from an EMBL/GenBank/DDBJ whole genome shotgun (WGS) entry which is preliminary data.</text>
</comment>
<evidence type="ECO:0000256" key="4">
    <source>
        <dbReference type="ARBA" id="ARBA00022475"/>
    </source>
</evidence>
<dbReference type="InterPro" id="IPR048279">
    <property type="entry name" value="MdtK-like"/>
</dbReference>
<feature type="transmembrane region" description="Helical" evidence="11">
    <location>
        <begin position="170"/>
        <end position="188"/>
    </location>
</feature>
<dbReference type="PANTHER" id="PTHR43298">
    <property type="entry name" value="MULTIDRUG RESISTANCE PROTEIN NORM-RELATED"/>
    <property type="match status" value="1"/>
</dbReference>
<evidence type="ECO:0000256" key="11">
    <source>
        <dbReference type="SAM" id="Phobius"/>
    </source>
</evidence>
<dbReference type="PANTHER" id="PTHR43298:SF2">
    <property type="entry name" value="FMN_FAD EXPORTER YEEO-RELATED"/>
    <property type="match status" value="1"/>
</dbReference>
<name>A0ABT7JIN8_9DEIO</name>
<dbReference type="InterPro" id="IPR050222">
    <property type="entry name" value="MATE_MdtK"/>
</dbReference>
<feature type="transmembrane region" description="Helical" evidence="11">
    <location>
        <begin position="121"/>
        <end position="142"/>
    </location>
</feature>
<protein>
    <recommendedName>
        <fullName evidence="9">Multidrug-efflux transporter</fullName>
    </recommendedName>
</protein>
<feature type="region of interest" description="Disordered" evidence="10">
    <location>
        <begin position="1"/>
        <end position="38"/>
    </location>
</feature>
<dbReference type="EMBL" id="JASNGB010000081">
    <property type="protein sequence ID" value="MDL2344447.1"/>
    <property type="molecule type" value="Genomic_DNA"/>
</dbReference>
<gene>
    <name evidence="12" type="ORF">QOL99_09805</name>
</gene>
<dbReference type="Proteomes" id="UP001302059">
    <property type="component" value="Unassembled WGS sequence"/>
</dbReference>
<organism evidence="12 13">
    <name type="scientific">Deinococcus rhizophilus</name>
    <dbReference type="NCBI Taxonomy" id="3049544"/>
    <lineage>
        <taxon>Bacteria</taxon>
        <taxon>Thermotogati</taxon>
        <taxon>Deinococcota</taxon>
        <taxon>Deinococci</taxon>
        <taxon>Deinococcales</taxon>
        <taxon>Deinococcaceae</taxon>
        <taxon>Deinococcus</taxon>
    </lineage>
</organism>
<feature type="transmembrane region" description="Helical" evidence="11">
    <location>
        <begin position="195"/>
        <end position="216"/>
    </location>
</feature>
<keyword evidence="7" id="KW-0406">Ion transport</keyword>
<evidence type="ECO:0000256" key="9">
    <source>
        <dbReference type="ARBA" id="ARBA00031636"/>
    </source>
</evidence>
<sequence length="470" mass="48332">MAAGRTPDPPEIGVTVAGPGGATLPRVPSAASPSTAPQGTTRELLTLAGPLMLSNLAYTVVGFTDTLLMGRLGVVEVGAVGFAHLCLLTLVLLFRGSLNTAATFVARALGAGDEAGVRRWASVFLGCGLVGVPLALMGPWLLDGLFTLLRPDPSVTAVARTYLHIRVWEVPALLLGGAAISVMVGLGNTRTPMRLAWLVMGVNAALAVLFIFGFGWGVAGAAWASVIAVTLQNGLAVWLLGRLHGPRFGRFWPARPTRAELGSLGRVSLPAGVTELAEVSAFTVFQGVISRLGPTELAASQIANQLASLGFLPAFALSSATGSLLSRALGAGRADIAARIGWRGTGLAAAFMGVLGLLFLALPETLIGLFNRSPEVLALGTGVLAVMAAYQILDGVAIVLGGALGGAGDTRFRLIVTLVGAWLVMVLGATLLAPRYGVTGAWAAALVFIAFAAVAYALRFASGRWVRARL</sequence>
<keyword evidence="5 11" id="KW-0812">Transmembrane</keyword>
<keyword evidence="2" id="KW-0813">Transport</keyword>
<accession>A0ABT7JIN8</accession>
<proteinExistence type="predicted"/>
<evidence type="ECO:0000256" key="3">
    <source>
        <dbReference type="ARBA" id="ARBA00022449"/>
    </source>
</evidence>
<reference evidence="12 13" key="1">
    <citation type="submission" date="2023-05" db="EMBL/GenBank/DDBJ databases">
        <authorList>
            <person name="Gao F."/>
        </authorList>
    </citation>
    <scope>NUCLEOTIDE SEQUENCE [LARGE SCALE GENOMIC DNA]</scope>
    <source>
        <strain evidence="12 13">MIMF12</strain>
    </source>
</reference>
<keyword evidence="13" id="KW-1185">Reference proteome</keyword>
<evidence type="ECO:0000256" key="8">
    <source>
        <dbReference type="ARBA" id="ARBA00023136"/>
    </source>
</evidence>
<evidence type="ECO:0000256" key="1">
    <source>
        <dbReference type="ARBA" id="ARBA00004651"/>
    </source>
</evidence>
<dbReference type="NCBIfam" id="TIGR00797">
    <property type="entry name" value="matE"/>
    <property type="match status" value="1"/>
</dbReference>
<dbReference type="PIRSF" id="PIRSF006603">
    <property type="entry name" value="DinF"/>
    <property type="match status" value="1"/>
</dbReference>
<feature type="transmembrane region" description="Helical" evidence="11">
    <location>
        <begin position="439"/>
        <end position="461"/>
    </location>
</feature>
<evidence type="ECO:0000256" key="2">
    <source>
        <dbReference type="ARBA" id="ARBA00022448"/>
    </source>
</evidence>